<evidence type="ECO:0000259" key="15">
    <source>
        <dbReference type="Pfam" id="PF01794"/>
    </source>
</evidence>
<feature type="transmembrane region" description="Helical" evidence="14">
    <location>
        <begin position="348"/>
        <end position="365"/>
    </location>
</feature>
<dbReference type="PANTHER" id="PTHR14239">
    <property type="entry name" value="DUDULIN-RELATED"/>
    <property type="match status" value="1"/>
</dbReference>
<evidence type="ECO:0000256" key="1">
    <source>
        <dbReference type="ARBA" id="ARBA00001970"/>
    </source>
</evidence>
<evidence type="ECO:0000256" key="7">
    <source>
        <dbReference type="ARBA" id="ARBA00022753"/>
    </source>
</evidence>
<dbReference type="GO" id="GO:0015677">
    <property type="term" value="P:copper ion import"/>
    <property type="evidence" value="ECO:0007669"/>
    <property type="project" value="TreeGrafter"/>
</dbReference>
<dbReference type="GO" id="GO:0005886">
    <property type="term" value="C:plasma membrane"/>
    <property type="evidence" value="ECO:0007669"/>
    <property type="project" value="TreeGrafter"/>
</dbReference>
<comment type="cofactor">
    <cofactor evidence="1">
        <name>heme b</name>
        <dbReference type="ChEBI" id="CHEBI:60344"/>
    </cofactor>
</comment>
<evidence type="ECO:0000256" key="14">
    <source>
        <dbReference type="SAM" id="Phobius"/>
    </source>
</evidence>
<keyword evidence="11 14" id="KW-0472">Membrane</keyword>
<sequence length="470" mass="53277">MAEFWRLISSSHSSDDMELTEQLVEAGQDHDDQDNEWGDRRVILVGSGDMTRALAPSLLRAHYRPVVATRKPNRARTWMSQEVEVCTLEEGLAQGDLVVVAIPAIHHHTLPKHLFTNKIIVDISNRYPGETQKVSLAEALQEMLPEAQVVKAFNTLSAYVLEREELYCGREVPVCGGTTFARARVMALVRDMGMVPVDKGGLKNARTLEEIPFQFFPEWKVAFIVTGIIFAFFWTIKFFRSQICYNLQKDGDWDWGVFEKLPLSNTQNALAFTGCLLLLLCYIPGMIAAYLQLWRGTKYSRFPGWLDTWLKSRKQLGLLSLLTGCTHGCLAIFLNINWHQAISWTQSIYITCGVLLAAVMTILGVTSLPSVSVKLTWREFSVVQRYLGWISVILLTSHLTFLSILGLMRPLSCYFLLSGPQIMVPVCFLTLMFKIPLVLPCIDSRLTKIRRGYERHNPTDSDNQMPKLIP</sequence>
<dbReference type="GO" id="GO:0052851">
    <property type="term" value="F:ferric-chelate reductase (NADPH) activity"/>
    <property type="evidence" value="ECO:0007669"/>
    <property type="project" value="TreeGrafter"/>
</dbReference>
<evidence type="ECO:0000256" key="12">
    <source>
        <dbReference type="ARBA" id="ARBA00048958"/>
    </source>
</evidence>
<keyword evidence="18" id="KW-1185">Reference proteome</keyword>
<keyword evidence="8 14" id="KW-1133">Transmembrane helix</keyword>
<keyword evidence="5" id="KW-0406">Ion transport</keyword>
<keyword evidence="9" id="KW-0560">Oxidoreductase</keyword>
<feature type="transmembrane region" description="Helical" evidence="14">
    <location>
        <begin position="422"/>
        <end position="442"/>
    </location>
</feature>
<name>A0AAW0W315_CHEQU</name>
<proteinExistence type="inferred from homology"/>
<feature type="transmembrane region" description="Helical" evidence="14">
    <location>
        <begin position="386"/>
        <end position="407"/>
    </location>
</feature>
<organism evidence="17 18">
    <name type="scientific">Cherax quadricarinatus</name>
    <name type="common">Australian red claw crayfish</name>
    <dbReference type="NCBI Taxonomy" id="27406"/>
    <lineage>
        <taxon>Eukaryota</taxon>
        <taxon>Metazoa</taxon>
        <taxon>Ecdysozoa</taxon>
        <taxon>Arthropoda</taxon>
        <taxon>Crustacea</taxon>
        <taxon>Multicrustacea</taxon>
        <taxon>Malacostraca</taxon>
        <taxon>Eumalacostraca</taxon>
        <taxon>Eucarida</taxon>
        <taxon>Decapoda</taxon>
        <taxon>Pleocyemata</taxon>
        <taxon>Astacidea</taxon>
        <taxon>Parastacoidea</taxon>
        <taxon>Parastacidae</taxon>
        <taxon>Cherax</taxon>
    </lineage>
</organism>
<evidence type="ECO:0000256" key="4">
    <source>
        <dbReference type="ARBA" id="ARBA00007729"/>
    </source>
</evidence>
<dbReference type="Proteomes" id="UP001445076">
    <property type="component" value="Unassembled WGS sequence"/>
</dbReference>
<evidence type="ECO:0000256" key="10">
    <source>
        <dbReference type="ARBA" id="ARBA00023008"/>
    </source>
</evidence>
<evidence type="ECO:0000256" key="2">
    <source>
        <dbReference type="ARBA" id="ARBA00001974"/>
    </source>
</evidence>
<keyword evidence="6 14" id="KW-0812">Transmembrane</keyword>
<feature type="transmembrane region" description="Helical" evidence="14">
    <location>
        <begin position="221"/>
        <end position="239"/>
    </location>
</feature>
<gene>
    <name evidence="17" type="ORF">OTU49_011384</name>
</gene>
<dbReference type="InterPro" id="IPR013130">
    <property type="entry name" value="Fe3_Rdtase_TM_dom"/>
</dbReference>
<dbReference type="InterPro" id="IPR028939">
    <property type="entry name" value="P5C_Rdtase_cat_N"/>
</dbReference>
<evidence type="ECO:0000256" key="6">
    <source>
        <dbReference type="ARBA" id="ARBA00022692"/>
    </source>
</evidence>
<comment type="similarity">
    <text evidence="4">Belongs to the STEAP family.</text>
</comment>
<evidence type="ECO:0000256" key="9">
    <source>
        <dbReference type="ARBA" id="ARBA00023002"/>
    </source>
</evidence>
<dbReference type="Pfam" id="PF03807">
    <property type="entry name" value="F420_oxidored"/>
    <property type="match status" value="1"/>
</dbReference>
<accession>A0AAW0W315</accession>
<dbReference type="InterPro" id="IPR036291">
    <property type="entry name" value="NAD(P)-bd_dom_sf"/>
</dbReference>
<evidence type="ECO:0000256" key="11">
    <source>
        <dbReference type="ARBA" id="ARBA00023136"/>
    </source>
</evidence>
<feature type="domain" description="Pyrroline-5-carboxylate reductase catalytic N-terminal" evidence="16">
    <location>
        <begin position="43"/>
        <end position="125"/>
    </location>
</feature>
<dbReference type="PANTHER" id="PTHR14239:SF0">
    <property type="entry name" value="F420-DEPENDENT NADP REDUCTASE"/>
    <property type="match status" value="1"/>
</dbReference>
<dbReference type="InterPro" id="IPR051267">
    <property type="entry name" value="STEAP_metalloreductase"/>
</dbReference>
<dbReference type="Pfam" id="PF01794">
    <property type="entry name" value="Ferric_reduct"/>
    <property type="match status" value="1"/>
</dbReference>
<evidence type="ECO:0000313" key="18">
    <source>
        <dbReference type="Proteomes" id="UP001445076"/>
    </source>
</evidence>
<keyword evidence="5" id="KW-0408">Iron</keyword>
<dbReference type="GO" id="GO:0006826">
    <property type="term" value="P:iron ion transport"/>
    <property type="evidence" value="ECO:0007669"/>
    <property type="project" value="UniProtKB-KW"/>
</dbReference>
<comment type="catalytic activity">
    <reaction evidence="13">
        <text>2 Fe(2+) + NADP(+) + H(+) = 2 Fe(3+) + NADPH</text>
        <dbReference type="Rhea" id="RHEA:71767"/>
        <dbReference type="ChEBI" id="CHEBI:15378"/>
        <dbReference type="ChEBI" id="CHEBI:29033"/>
        <dbReference type="ChEBI" id="CHEBI:29034"/>
        <dbReference type="ChEBI" id="CHEBI:57783"/>
        <dbReference type="ChEBI" id="CHEBI:58349"/>
    </reaction>
    <physiologicalReaction direction="right-to-left" evidence="13">
        <dbReference type="Rhea" id="RHEA:71769"/>
    </physiologicalReaction>
</comment>
<evidence type="ECO:0000256" key="13">
    <source>
        <dbReference type="ARBA" id="ARBA00049387"/>
    </source>
</evidence>
<evidence type="ECO:0000259" key="16">
    <source>
        <dbReference type="Pfam" id="PF03807"/>
    </source>
</evidence>
<keyword evidence="10" id="KW-0186">Copper</keyword>
<evidence type="ECO:0008006" key="19">
    <source>
        <dbReference type="Google" id="ProtNLM"/>
    </source>
</evidence>
<feature type="domain" description="Ferric oxidoreductase" evidence="15">
    <location>
        <begin position="271"/>
        <end position="394"/>
    </location>
</feature>
<dbReference type="GO" id="GO:0010008">
    <property type="term" value="C:endosome membrane"/>
    <property type="evidence" value="ECO:0007669"/>
    <property type="project" value="UniProtKB-SubCell"/>
</dbReference>
<dbReference type="EMBL" id="JARKIK010000087">
    <property type="protein sequence ID" value="KAK8723988.1"/>
    <property type="molecule type" value="Genomic_DNA"/>
</dbReference>
<dbReference type="SUPFAM" id="SSF51735">
    <property type="entry name" value="NAD(P)-binding Rossmann-fold domains"/>
    <property type="match status" value="1"/>
</dbReference>
<keyword evidence="5" id="KW-0410">Iron transport</keyword>
<comment type="cofactor">
    <cofactor evidence="2">
        <name>FAD</name>
        <dbReference type="ChEBI" id="CHEBI:57692"/>
    </cofactor>
</comment>
<keyword evidence="5" id="KW-0813">Transport</keyword>
<evidence type="ECO:0000256" key="3">
    <source>
        <dbReference type="ARBA" id="ARBA00004337"/>
    </source>
</evidence>
<comment type="subcellular location">
    <subcellularLocation>
        <location evidence="3">Endosome membrane</location>
        <topology evidence="3">Multi-pass membrane protein</topology>
    </subcellularLocation>
</comment>
<evidence type="ECO:0000256" key="8">
    <source>
        <dbReference type="ARBA" id="ARBA00022989"/>
    </source>
</evidence>
<feature type="transmembrane region" description="Helical" evidence="14">
    <location>
        <begin position="316"/>
        <end position="336"/>
    </location>
</feature>
<keyword evidence="7" id="KW-0967">Endosome</keyword>
<feature type="transmembrane region" description="Helical" evidence="14">
    <location>
        <begin position="269"/>
        <end position="291"/>
    </location>
</feature>
<reference evidence="17 18" key="1">
    <citation type="journal article" date="2024" name="BMC Genomics">
        <title>Genome assembly of redclaw crayfish (Cherax quadricarinatus) provides insights into its immune adaptation and hypoxia tolerance.</title>
        <authorList>
            <person name="Liu Z."/>
            <person name="Zheng J."/>
            <person name="Li H."/>
            <person name="Fang K."/>
            <person name="Wang S."/>
            <person name="He J."/>
            <person name="Zhou D."/>
            <person name="Weng S."/>
            <person name="Chi M."/>
            <person name="Gu Z."/>
            <person name="He J."/>
            <person name="Li F."/>
            <person name="Wang M."/>
        </authorList>
    </citation>
    <scope>NUCLEOTIDE SEQUENCE [LARGE SCALE GENOMIC DNA]</scope>
    <source>
        <strain evidence="17">ZL_2023a</strain>
    </source>
</reference>
<evidence type="ECO:0000256" key="5">
    <source>
        <dbReference type="ARBA" id="ARBA00022496"/>
    </source>
</evidence>
<evidence type="ECO:0000313" key="17">
    <source>
        <dbReference type="EMBL" id="KAK8723988.1"/>
    </source>
</evidence>
<dbReference type="AlphaFoldDB" id="A0AAW0W315"/>
<dbReference type="GO" id="GO:0008823">
    <property type="term" value="F:cupric reductase (NADH) activity"/>
    <property type="evidence" value="ECO:0007669"/>
    <property type="project" value="TreeGrafter"/>
</dbReference>
<protein>
    <recommendedName>
        <fullName evidence="19">Metalloreductase STEAP3</fullName>
    </recommendedName>
</protein>
<comment type="catalytic activity">
    <reaction evidence="12">
        <text>2 Cu(+) + NADP(+) + H(+) = 2 Cu(2+) + NADPH</text>
        <dbReference type="Rhea" id="RHEA:71771"/>
        <dbReference type="ChEBI" id="CHEBI:15378"/>
        <dbReference type="ChEBI" id="CHEBI:29036"/>
        <dbReference type="ChEBI" id="CHEBI:49552"/>
        <dbReference type="ChEBI" id="CHEBI:57783"/>
        <dbReference type="ChEBI" id="CHEBI:58349"/>
    </reaction>
    <physiologicalReaction direction="right-to-left" evidence="12">
        <dbReference type="Rhea" id="RHEA:71773"/>
    </physiologicalReaction>
</comment>
<comment type="caution">
    <text evidence="17">The sequence shown here is derived from an EMBL/GenBank/DDBJ whole genome shotgun (WGS) entry which is preliminary data.</text>
</comment>
<dbReference type="Gene3D" id="3.40.50.720">
    <property type="entry name" value="NAD(P)-binding Rossmann-like Domain"/>
    <property type="match status" value="1"/>
</dbReference>